<proteinExistence type="predicted"/>
<dbReference type="Proteomes" id="UP000822688">
    <property type="component" value="Chromosome 1"/>
</dbReference>
<dbReference type="AlphaFoldDB" id="A0A8T0J746"/>
<protein>
    <submittedName>
        <fullName evidence="2">Uncharacterized protein</fullName>
    </submittedName>
</protein>
<gene>
    <name evidence="2" type="ORF">KC19_1G170500</name>
</gene>
<organism evidence="2 3">
    <name type="scientific">Ceratodon purpureus</name>
    <name type="common">Fire moss</name>
    <name type="synonym">Dicranum purpureum</name>
    <dbReference type="NCBI Taxonomy" id="3225"/>
    <lineage>
        <taxon>Eukaryota</taxon>
        <taxon>Viridiplantae</taxon>
        <taxon>Streptophyta</taxon>
        <taxon>Embryophyta</taxon>
        <taxon>Bryophyta</taxon>
        <taxon>Bryophytina</taxon>
        <taxon>Bryopsida</taxon>
        <taxon>Dicranidae</taxon>
        <taxon>Pseudoditrichales</taxon>
        <taxon>Ditrichaceae</taxon>
        <taxon>Ceratodon</taxon>
    </lineage>
</organism>
<evidence type="ECO:0000256" key="1">
    <source>
        <dbReference type="SAM" id="SignalP"/>
    </source>
</evidence>
<evidence type="ECO:0000313" key="3">
    <source>
        <dbReference type="Proteomes" id="UP000822688"/>
    </source>
</evidence>
<comment type="caution">
    <text evidence="2">The sequence shown here is derived from an EMBL/GenBank/DDBJ whole genome shotgun (WGS) entry which is preliminary data.</text>
</comment>
<dbReference type="EMBL" id="CM026421">
    <property type="protein sequence ID" value="KAG0591365.1"/>
    <property type="molecule type" value="Genomic_DNA"/>
</dbReference>
<keyword evidence="3" id="KW-1185">Reference proteome</keyword>
<evidence type="ECO:0000313" key="2">
    <source>
        <dbReference type="EMBL" id="KAG0591365.1"/>
    </source>
</evidence>
<accession>A0A8T0J746</accession>
<feature type="signal peptide" evidence="1">
    <location>
        <begin position="1"/>
        <end position="18"/>
    </location>
</feature>
<reference evidence="2" key="1">
    <citation type="submission" date="2020-06" db="EMBL/GenBank/DDBJ databases">
        <title>WGS assembly of Ceratodon purpureus strain R40.</title>
        <authorList>
            <person name="Carey S.B."/>
            <person name="Jenkins J."/>
            <person name="Shu S."/>
            <person name="Lovell J.T."/>
            <person name="Sreedasyam A."/>
            <person name="Maumus F."/>
            <person name="Tiley G.P."/>
            <person name="Fernandez-Pozo N."/>
            <person name="Barry K."/>
            <person name="Chen C."/>
            <person name="Wang M."/>
            <person name="Lipzen A."/>
            <person name="Daum C."/>
            <person name="Saski C.A."/>
            <person name="Payton A.C."/>
            <person name="Mcbreen J.C."/>
            <person name="Conrad R.E."/>
            <person name="Kollar L.M."/>
            <person name="Olsson S."/>
            <person name="Huttunen S."/>
            <person name="Landis J.B."/>
            <person name="Wickett N.J."/>
            <person name="Johnson M.G."/>
            <person name="Rensing S.A."/>
            <person name="Grimwood J."/>
            <person name="Schmutz J."/>
            <person name="Mcdaniel S.F."/>
        </authorList>
    </citation>
    <scope>NUCLEOTIDE SEQUENCE</scope>
    <source>
        <strain evidence="2">R40</strain>
    </source>
</reference>
<sequence length="51" mass="5581">MDCCPFWTSFLSTSTAVCLSVWQEGCLFFGETSERQGWLIDVLLAAGSSSI</sequence>
<feature type="chain" id="PRO_5035861406" evidence="1">
    <location>
        <begin position="19"/>
        <end position="51"/>
    </location>
</feature>
<keyword evidence="1" id="KW-0732">Signal</keyword>
<name>A0A8T0J746_CERPU</name>